<dbReference type="InterPro" id="IPR014292">
    <property type="entry name" value="Acyl_transf_WS/DGAT"/>
</dbReference>
<dbReference type="Pfam" id="PF06974">
    <property type="entry name" value="WS_DGAT_C"/>
    <property type="match status" value="1"/>
</dbReference>
<dbReference type="NCBIfam" id="TIGR02946">
    <property type="entry name" value="acyl_WS_DGAT"/>
    <property type="match status" value="1"/>
</dbReference>
<evidence type="ECO:0000256" key="5">
    <source>
        <dbReference type="ARBA" id="ARBA00022516"/>
    </source>
</evidence>
<evidence type="ECO:0000259" key="12">
    <source>
        <dbReference type="Pfam" id="PF06974"/>
    </source>
</evidence>
<evidence type="ECO:0000256" key="8">
    <source>
        <dbReference type="ARBA" id="ARBA00023098"/>
    </source>
</evidence>
<dbReference type="GO" id="GO:0019432">
    <property type="term" value="P:triglyceride biosynthetic process"/>
    <property type="evidence" value="ECO:0007669"/>
    <property type="project" value="TreeGrafter"/>
</dbReference>
<dbReference type="InterPro" id="IPR004255">
    <property type="entry name" value="O-acyltransferase_WSD1_N"/>
</dbReference>
<evidence type="ECO:0000313" key="14">
    <source>
        <dbReference type="Proteomes" id="UP000610558"/>
    </source>
</evidence>
<keyword evidence="6" id="KW-0808">Transferase</keyword>
<dbReference type="Gene3D" id="3.30.559.30">
    <property type="entry name" value="Nonribosomal peptide synthetase, condensation domain"/>
    <property type="match status" value="1"/>
</dbReference>
<evidence type="ECO:0000256" key="2">
    <source>
        <dbReference type="ARBA" id="ARBA00005189"/>
    </source>
</evidence>
<keyword evidence="5" id="KW-0444">Lipid biosynthesis</keyword>
<evidence type="ECO:0000259" key="11">
    <source>
        <dbReference type="Pfam" id="PF03007"/>
    </source>
</evidence>
<evidence type="ECO:0000256" key="7">
    <source>
        <dbReference type="ARBA" id="ARBA00022798"/>
    </source>
</evidence>
<evidence type="ECO:0000313" key="13">
    <source>
        <dbReference type="EMBL" id="MBD2858097.1"/>
    </source>
</evidence>
<dbReference type="InterPro" id="IPR009721">
    <property type="entry name" value="O-acyltransferase_WSD1_C"/>
</dbReference>
<evidence type="ECO:0000256" key="1">
    <source>
        <dbReference type="ARBA" id="ARBA00004771"/>
    </source>
</evidence>
<comment type="pathway">
    <text evidence="1">Glycerolipid metabolism; triacylglycerol biosynthesis.</text>
</comment>
<dbReference type="GO" id="GO:0001666">
    <property type="term" value="P:response to hypoxia"/>
    <property type="evidence" value="ECO:0007669"/>
    <property type="project" value="TreeGrafter"/>
</dbReference>
<proteinExistence type="inferred from homology"/>
<dbReference type="SUPFAM" id="SSF52777">
    <property type="entry name" value="CoA-dependent acyltransferases"/>
    <property type="match status" value="1"/>
</dbReference>
<dbReference type="EC" id="2.3.1.20" evidence="4"/>
<dbReference type="InterPro" id="IPR023213">
    <property type="entry name" value="CAT-like_dom_sf"/>
</dbReference>
<comment type="similarity">
    <text evidence="3">Belongs to the long-chain O-acyltransferase family.</text>
</comment>
<dbReference type="RefSeq" id="WP_190762509.1">
    <property type="nucleotide sequence ID" value="NZ_JACXLD010000001.1"/>
</dbReference>
<dbReference type="AlphaFoldDB" id="A0A927C145"/>
<dbReference type="Gene3D" id="3.30.559.10">
    <property type="entry name" value="Chloramphenicol acetyltransferase-like domain"/>
    <property type="match status" value="1"/>
</dbReference>
<protein>
    <recommendedName>
        <fullName evidence="4">diacylglycerol O-acyltransferase</fullName>
        <ecNumber evidence="4">2.3.1.20</ecNumber>
    </recommendedName>
</protein>
<gene>
    <name evidence="13" type="ORF">IB286_03685</name>
</gene>
<feature type="domain" description="O-acyltransferase WSD1-like N-terminal" evidence="11">
    <location>
        <begin position="6"/>
        <end position="259"/>
    </location>
</feature>
<evidence type="ECO:0000256" key="10">
    <source>
        <dbReference type="ARBA" id="ARBA00048109"/>
    </source>
</evidence>
<evidence type="ECO:0000256" key="9">
    <source>
        <dbReference type="ARBA" id="ARBA00023315"/>
    </source>
</evidence>
<dbReference type="GO" id="GO:0051701">
    <property type="term" value="P:biological process involved in interaction with host"/>
    <property type="evidence" value="ECO:0007669"/>
    <property type="project" value="TreeGrafter"/>
</dbReference>
<sequence>MAKRKLSMLDSSFLQLEAAAMPMHIAGLSIFTIPEGKGQEFVGELVEKFRACKVFRNPWNYYLKRPSRFQFQPELKETFDVDMEYHVRHLALPRPGGERELGQIVARVHSQPLDFRRPLWEVHFIEGLENNRFAVYMKMHHCLVDGVSGMRLLVGSLSDRADDPMQLPFWAAGSDNKKITPPQNKKLQLPTVRDTVNFAKEISRVWLGRGEDLVTPRSAPKTVLNGRIYNQRRFATHVEELPRIKAIAEAAGCSLNDLVLALSGTVLREYLLSHDALPRESLTVSIPVSLHQPGDTELKNNIAQILASLGTNIADDKTRLEAISRSTQSAKDQLQKLPHSLRGVFGSLVMAPYFATVFSGLAGRVKPSFNIIVSNVPGPQKPLYLFGAKMEHFYPVSIPTHGSAMNLTCFSYDNKLHFGLTACRDSLPQMQRMAVALGEAVDRYEELFVGKTKPRLVSEAS</sequence>
<comment type="pathway">
    <text evidence="2">Lipid metabolism.</text>
</comment>
<keyword evidence="14" id="KW-1185">Reference proteome</keyword>
<dbReference type="Proteomes" id="UP000610558">
    <property type="component" value="Unassembled WGS sequence"/>
</dbReference>
<comment type="caution">
    <text evidence="13">The sequence shown here is derived from an EMBL/GenBank/DDBJ whole genome shotgun (WGS) entry which is preliminary data.</text>
</comment>
<evidence type="ECO:0000256" key="6">
    <source>
        <dbReference type="ARBA" id="ARBA00022679"/>
    </source>
</evidence>
<dbReference type="GO" id="GO:0071731">
    <property type="term" value="P:response to nitric oxide"/>
    <property type="evidence" value="ECO:0007669"/>
    <property type="project" value="TreeGrafter"/>
</dbReference>
<keyword evidence="9" id="KW-0012">Acyltransferase</keyword>
<evidence type="ECO:0000256" key="3">
    <source>
        <dbReference type="ARBA" id="ARBA00009587"/>
    </source>
</evidence>
<reference evidence="13" key="1">
    <citation type="submission" date="2020-09" db="EMBL/GenBank/DDBJ databases">
        <authorList>
            <person name="Yoon J.-W."/>
        </authorList>
    </citation>
    <scope>NUCLEOTIDE SEQUENCE</scope>
    <source>
        <strain evidence="13">KMU-158</strain>
    </source>
</reference>
<dbReference type="InterPro" id="IPR045034">
    <property type="entry name" value="O-acyltransferase_WSD1-like"/>
</dbReference>
<dbReference type="GO" id="GO:0006071">
    <property type="term" value="P:glycerol metabolic process"/>
    <property type="evidence" value="ECO:0007669"/>
    <property type="project" value="UniProtKB-KW"/>
</dbReference>
<feature type="domain" description="O-acyltransferase WSD1 C-terminal" evidence="12">
    <location>
        <begin position="300"/>
        <end position="442"/>
    </location>
</feature>
<dbReference type="Pfam" id="PF03007">
    <property type="entry name" value="WS_DGAT_cat"/>
    <property type="match status" value="1"/>
</dbReference>
<keyword evidence="7" id="KW-0319">Glycerol metabolism</keyword>
<organism evidence="13 14">
    <name type="scientific">Spongiibacter pelagi</name>
    <dbReference type="NCBI Taxonomy" id="2760804"/>
    <lineage>
        <taxon>Bacteria</taxon>
        <taxon>Pseudomonadati</taxon>
        <taxon>Pseudomonadota</taxon>
        <taxon>Gammaproteobacteria</taxon>
        <taxon>Cellvibrionales</taxon>
        <taxon>Spongiibacteraceae</taxon>
        <taxon>Spongiibacter</taxon>
    </lineage>
</organism>
<dbReference type="GO" id="GO:0004144">
    <property type="term" value="F:diacylglycerol O-acyltransferase activity"/>
    <property type="evidence" value="ECO:0007669"/>
    <property type="project" value="UniProtKB-EC"/>
</dbReference>
<accession>A0A927C145</accession>
<keyword evidence="8" id="KW-0443">Lipid metabolism</keyword>
<dbReference type="PANTHER" id="PTHR31650:SF1">
    <property type="entry name" value="WAX ESTER SYNTHASE_DIACYLGLYCEROL ACYLTRANSFERASE 4-RELATED"/>
    <property type="match status" value="1"/>
</dbReference>
<comment type="catalytic activity">
    <reaction evidence="10">
        <text>an acyl-CoA + a 1,2-diacyl-sn-glycerol = a triacyl-sn-glycerol + CoA</text>
        <dbReference type="Rhea" id="RHEA:10868"/>
        <dbReference type="ChEBI" id="CHEBI:17815"/>
        <dbReference type="ChEBI" id="CHEBI:57287"/>
        <dbReference type="ChEBI" id="CHEBI:58342"/>
        <dbReference type="ChEBI" id="CHEBI:64615"/>
        <dbReference type="EC" id="2.3.1.20"/>
    </reaction>
</comment>
<dbReference type="PANTHER" id="PTHR31650">
    <property type="entry name" value="O-ACYLTRANSFERASE (WSD1-LIKE) FAMILY PROTEIN"/>
    <property type="match status" value="1"/>
</dbReference>
<evidence type="ECO:0000256" key="4">
    <source>
        <dbReference type="ARBA" id="ARBA00013244"/>
    </source>
</evidence>
<dbReference type="GO" id="GO:0005886">
    <property type="term" value="C:plasma membrane"/>
    <property type="evidence" value="ECO:0007669"/>
    <property type="project" value="TreeGrafter"/>
</dbReference>
<dbReference type="EMBL" id="JACXLD010000001">
    <property type="protein sequence ID" value="MBD2858097.1"/>
    <property type="molecule type" value="Genomic_DNA"/>
</dbReference>
<name>A0A927C145_9GAMM</name>